<keyword evidence="6" id="KW-0114">cAMP</keyword>
<dbReference type="InterPro" id="IPR000595">
    <property type="entry name" value="cNMP-bd_dom"/>
</dbReference>
<dbReference type="PROSITE" id="PS50042">
    <property type="entry name" value="CNMP_BINDING_3"/>
    <property type="match status" value="2"/>
</dbReference>
<proteinExistence type="evidence at transcript level"/>
<dbReference type="InterPro" id="IPR014710">
    <property type="entry name" value="RmlC-like_jellyroll"/>
</dbReference>
<dbReference type="PROSITE" id="PS00889">
    <property type="entry name" value="CNMP_BINDING_2"/>
    <property type="match status" value="2"/>
</dbReference>
<dbReference type="PANTHER" id="PTHR11635:SF152">
    <property type="entry name" value="CAMP-DEPENDENT PROTEIN KINASE TYPE I REGULATORY SUBUNIT-RELATED"/>
    <property type="match status" value="1"/>
</dbReference>
<dbReference type="GO" id="GO:0030552">
    <property type="term" value="F:cAMP binding"/>
    <property type="evidence" value="ECO:0007669"/>
    <property type="project" value="UniProtKB-KW"/>
</dbReference>
<dbReference type="GO" id="GO:0004862">
    <property type="term" value="F:cAMP-dependent protein kinase inhibitor activity"/>
    <property type="evidence" value="ECO:0007669"/>
    <property type="project" value="TreeGrafter"/>
</dbReference>
<dbReference type="GO" id="GO:0034236">
    <property type="term" value="F:protein kinase A catalytic subunit binding"/>
    <property type="evidence" value="ECO:0007669"/>
    <property type="project" value="TreeGrafter"/>
</dbReference>
<name>Q9XTM6_EUPOC</name>
<gene>
    <name evidence="8" type="primary">pkar</name>
</gene>
<keyword evidence="3" id="KW-0116">cAMP-binding</keyword>
<dbReference type="CDD" id="cd00038">
    <property type="entry name" value="CAP_ED"/>
    <property type="match status" value="2"/>
</dbReference>
<reference evidence="8" key="1">
    <citation type="journal article" date="2001" name="J. Eukaryot. Microbiol.">
        <title>Analysis of micronuclear, macronuclear and cDNA sequences encoding the regulatory subunit of cAMP-dependent protein kinase of Euplotes octocarinatus: evidence for a ribosomal frameshift.</title>
        <authorList>
            <person name="Tan M."/>
            <person name="Heckmann K."/>
            <person name="Brunen-Nieweler C."/>
        </authorList>
    </citation>
    <scope>NUCLEOTIDE SEQUENCE</scope>
</reference>
<dbReference type="SUPFAM" id="SSF51206">
    <property type="entry name" value="cAMP-binding domain-like"/>
    <property type="match status" value="2"/>
</dbReference>
<keyword evidence="2" id="KW-0597">Phosphoprotein</keyword>
<evidence type="ECO:0000313" key="8">
    <source>
        <dbReference type="EMBL" id="CAB51035.1"/>
    </source>
</evidence>
<keyword evidence="8" id="KW-0808">Transferase</keyword>
<dbReference type="PROSITE" id="PS00888">
    <property type="entry name" value="CNMP_BINDING_1"/>
    <property type="match status" value="2"/>
</dbReference>
<dbReference type="InterPro" id="IPR050503">
    <property type="entry name" value="cAMP-dep_PK_reg_su-like"/>
</dbReference>
<dbReference type="EMBL" id="AJ238279">
    <property type="protein sequence ID" value="CAB51033.1"/>
    <property type="molecule type" value="mRNA"/>
</dbReference>
<evidence type="ECO:0000256" key="1">
    <source>
        <dbReference type="ARBA" id="ARBA00005753"/>
    </source>
</evidence>
<evidence type="ECO:0000256" key="2">
    <source>
        <dbReference type="ARBA" id="ARBA00022553"/>
    </source>
</evidence>
<feature type="domain" description="Cyclic nucleotide-binding" evidence="7">
    <location>
        <begin position="214"/>
        <end position="335"/>
    </location>
</feature>
<dbReference type="InterPro" id="IPR018490">
    <property type="entry name" value="cNMP-bd_dom_sf"/>
</dbReference>
<dbReference type="AlphaFoldDB" id="Q9XTM6"/>
<feature type="domain" description="Cyclic nucleotide-binding" evidence="7">
    <location>
        <begin position="90"/>
        <end position="211"/>
    </location>
</feature>
<dbReference type="Gene3D" id="2.60.120.10">
    <property type="entry name" value="Jelly Rolls"/>
    <property type="match status" value="2"/>
</dbReference>
<dbReference type="FunFam" id="2.60.120.10:FF:000006">
    <property type="entry name" value="cAMP-dependent protein kinase type I-alpha regulatory subunit"/>
    <property type="match status" value="1"/>
</dbReference>
<dbReference type="PRINTS" id="PR00103">
    <property type="entry name" value="CAMPKINASE"/>
</dbReference>
<dbReference type="InterPro" id="IPR018488">
    <property type="entry name" value="cNMP-bd_CS"/>
</dbReference>
<evidence type="ECO:0000259" key="7">
    <source>
        <dbReference type="PROSITE" id="PS50042"/>
    </source>
</evidence>
<evidence type="ECO:0000256" key="3">
    <source>
        <dbReference type="ARBA" id="ARBA00022566"/>
    </source>
</evidence>
<dbReference type="GO" id="GO:0005952">
    <property type="term" value="C:cAMP-dependent protein kinase complex"/>
    <property type="evidence" value="ECO:0007669"/>
    <property type="project" value="InterPro"/>
</dbReference>
<keyword evidence="5" id="KW-0547">Nucleotide-binding</keyword>
<organism evidence="8">
    <name type="scientific">Euplotoides octocarinatus</name>
    <name type="common">Freshwater ciliate</name>
    <name type="synonym">Euplotes octocarinatus</name>
    <dbReference type="NCBI Taxonomy" id="2716877"/>
    <lineage>
        <taxon>Eukaryota</taxon>
        <taxon>Sar</taxon>
        <taxon>Alveolata</taxon>
        <taxon>Ciliophora</taxon>
        <taxon>Intramacronucleata</taxon>
        <taxon>Spirotrichea</taxon>
        <taxon>Hypotrichia</taxon>
        <taxon>Euplotida</taxon>
        <taxon>Euplotidae</taxon>
        <taxon>Euplotes</taxon>
    </lineage>
</organism>
<comment type="similarity">
    <text evidence="1">Belongs to the cAMP-dependent kinase regulatory chain family.</text>
</comment>
<keyword evidence="8" id="KW-0418">Kinase</keyword>
<protein>
    <submittedName>
        <fullName evidence="8">cAMP-dependent protein kinase regulatory subunit</fullName>
    </submittedName>
</protein>
<evidence type="ECO:0000256" key="5">
    <source>
        <dbReference type="ARBA" id="ARBA00022741"/>
    </source>
</evidence>
<dbReference type="EMBL" id="AJ238280">
    <property type="protein sequence ID" value="CAB51034.1"/>
    <property type="molecule type" value="Genomic_DNA"/>
</dbReference>
<dbReference type="SMART" id="SM00100">
    <property type="entry name" value="cNMP"/>
    <property type="match status" value="2"/>
</dbReference>
<evidence type="ECO:0000256" key="6">
    <source>
        <dbReference type="ARBA" id="ARBA00023149"/>
    </source>
</evidence>
<keyword evidence="4" id="KW-0677">Repeat</keyword>
<dbReference type="GO" id="GO:0005829">
    <property type="term" value="C:cytosol"/>
    <property type="evidence" value="ECO:0007669"/>
    <property type="project" value="TreeGrafter"/>
</dbReference>
<dbReference type="PANTHER" id="PTHR11635">
    <property type="entry name" value="CAMP-DEPENDENT PROTEIN KINASE REGULATORY CHAIN"/>
    <property type="match status" value="1"/>
</dbReference>
<dbReference type="EMBL" id="AJ238281">
    <property type="protein sequence ID" value="CAB51035.1"/>
    <property type="molecule type" value="Genomic_DNA"/>
</dbReference>
<dbReference type="Pfam" id="PF00027">
    <property type="entry name" value="cNMP_binding"/>
    <property type="match status" value="2"/>
</dbReference>
<dbReference type="GO" id="GO:0016301">
    <property type="term" value="F:kinase activity"/>
    <property type="evidence" value="ECO:0007669"/>
    <property type="project" value="UniProtKB-KW"/>
</dbReference>
<accession>Q9XTM6</accession>
<evidence type="ECO:0000256" key="4">
    <source>
        <dbReference type="ARBA" id="ARBA00022737"/>
    </source>
</evidence>
<sequence>MQNIKQSLQKHMKVKMLKWLMKIIVARMKQNTSMNFLMLQCEKCLDLQEHQLALKPMVFIINKSMLKVRVVPKSDELKTQIRTRLLQSFLFSSLDDRDLEIVINAMEVKTFEPSSTVIKQGDDGAELFLVGEGTLDCFKVMKKGEEAKLIKEYEPGDAFGELALLYNAPRAATIKAKTEAVLYSLDRDTFNLIVKDSAAKKREKYEKCLKNVKVLDSVSIYERSQIADAIKEQKFNPGDYVIKQGEIGDTFYMISEGEATAYKIFEEGGKEEEVMKYTYGDYFGEIALLKNEPRAASVVAKTDLIVMKLDRNSFRRMIGPLEDILQRNMENYKMILDS</sequence>